<dbReference type="InterPro" id="IPR002938">
    <property type="entry name" value="FAD-bd"/>
</dbReference>
<keyword evidence="3" id="KW-0732">Signal</keyword>
<dbReference type="RefSeq" id="WP_192786481.1">
    <property type="nucleotide sequence ID" value="NZ_JADBEK010000001.1"/>
</dbReference>
<dbReference type="Pfam" id="PF01494">
    <property type="entry name" value="FAD_binding_3"/>
    <property type="match status" value="1"/>
</dbReference>
<accession>A0ABR9LZV7</accession>
<evidence type="ECO:0000313" key="5">
    <source>
        <dbReference type="EMBL" id="MBE1585808.1"/>
    </source>
</evidence>
<dbReference type="PANTHER" id="PTHR13789">
    <property type="entry name" value="MONOOXYGENASE"/>
    <property type="match status" value="1"/>
</dbReference>
<evidence type="ECO:0000256" key="1">
    <source>
        <dbReference type="ARBA" id="ARBA00023002"/>
    </source>
</evidence>
<feature type="chain" id="PRO_5046383965" evidence="3">
    <location>
        <begin position="22"/>
        <end position="417"/>
    </location>
</feature>
<reference evidence="5 6" key="1">
    <citation type="submission" date="2020-10" db="EMBL/GenBank/DDBJ databases">
        <title>Sequencing the genomes of 1000 actinobacteria strains.</title>
        <authorList>
            <person name="Klenk H.-P."/>
        </authorList>
    </citation>
    <scope>NUCLEOTIDE SEQUENCE [LARGE SCALE GENOMIC DNA]</scope>
    <source>
        <strain evidence="5 6">DSM 43173</strain>
    </source>
</reference>
<organism evidence="5 6">
    <name type="scientific">Nonomuraea angiospora</name>
    <dbReference type="NCBI Taxonomy" id="46172"/>
    <lineage>
        <taxon>Bacteria</taxon>
        <taxon>Bacillati</taxon>
        <taxon>Actinomycetota</taxon>
        <taxon>Actinomycetes</taxon>
        <taxon>Streptosporangiales</taxon>
        <taxon>Streptosporangiaceae</taxon>
        <taxon>Nonomuraea</taxon>
    </lineage>
</organism>
<feature type="signal peptide" evidence="3">
    <location>
        <begin position="1"/>
        <end position="21"/>
    </location>
</feature>
<dbReference type="Proteomes" id="UP000633509">
    <property type="component" value="Unassembled WGS sequence"/>
</dbReference>
<dbReference type="SUPFAM" id="SSF51905">
    <property type="entry name" value="FAD/NAD(P)-binding domain"/>
    <property type="match status" value="1"/>
</dbReference>
<dbReference type="Gene3D" id="3.30.9.30">
    <property type="match status" value="1"/>
</dbReference>
<dbReference type="PANTHER" id="PTHR13789:SF268">
    <property type="entry name" value="5-METHYLPHENAZINE-1-CARBOXYLATE 1-MONOOXYGENASE"/>
    <property type="match status" value="1"/>
</dbReference>
<evidence type="ECO:0000256" key="3">
    <source>
        <dbReference type="SAM" id="SignalP"/>
    </source>
</evidence>
<dbReference type="SUPFAM" id="SSF54373">
    <property type="entry name" value="FAD-linked reductases, C-terminal domain"/>
    <property type="match status" value="1"/>
</dbReference>
<dbReference type="InterPro" id="IPR036188">
    <property type="entry name" value="FAD/NAD-bd_sf"/>
</dbReference>
<sequence length="417" mass="45035">MRVVIAGAGIAGLTAALSLHAAGITEVVIHEAVEELQPLGVGINILPHAVREVIELGLGDRLAEIGVETADLTFINRYGQRIWSEPRGLRAGYTWPQYSIHRGRLQFMLLRAVQERLGAEAVVTGSPVTGLDHDADLLIGADGIRSGVRRALFPEEGEPLWSGDVLWRGTSYSTPFMTGKSMIMAGDGIQKIVIYPIAPPDPDGRQLINWGIQHKATEAAHRGDWNRPVSLEKVLPHVADWHCDELDIPGLIAAAVKVFEYPLVDRDPLPSWSAEKVTLMGDAAHPMYPTGSNGGTQAVIDARVLAYALATGRGLEFYEEQRRPVTNNVVLANRKDGPEVVLKLAHQRAPRGFADIEDVLPLAEREEIALRYKQLAGFEPATLNARRSWSVAAGASLAGTTGAAAGISRSCRSTSPS</sequence>
<dbReference type="EMBL" id="JADBEK010000001">
    <property type="protein sequence ID" value="MBE1585808.1"/>
    <property type="molecule type" value="Genomic_DNA"/>
</dbReference>
<dbReference type="PRINTS" id="PR00420">
    <property type="entry name" value="RNGMNOXGNASE"/>
</dbReference>
<dbReference type="Gene3D" id="3.50.50.60">
    <property type="entry name" value="FAD/NAD(P)-binding domain"/>
    <property type="match status" value="1"/>
</dbReference>
<evidence type="ECO:0000313" key="6">
    <source>
        <dbReference type="Proteomes" id="UP000633509"/>
    </source>
</evidence>
<protein>
    <submittedName>
        <fullName evidence="5">2-polyprenyl-6-methoxyphenol hydroxylase-like FAD-dependent oxidoreductase</fullName>
    </submittedName>
</protein>
<gene>
    <name evidence="5" type="ORF">H4W80_004066</name>
</gene>
<feature type="domain" description="FAD-binding" evidence="4">
    <location>
        <begin position="271"/>
        <end position="330"/>
    </location>
</feature>
<dbReference type="InterPro" id="IPR050493">
    <property type="entry name" value="FAD-dep_Monooxygenase_BioMet"/>
</dbReference>
<proteinExistence type="predicted"/>
<keyword evidence="2" id="KW-0503">Monooxygenase</keyword>
<keyword evidence="6" id="KW-1185">Reference proteome</keyword>
<evidence type="ECO:0000259" key="4">
    <source>
        <dbReference type="Pfam" id="PF01494"/>
    </source>
</evidence>
<evidence type="ECO:0000256" key="2">
    <source>
        <dbReference type="ARBA" id="ARBA00023033"/>
    </source>
</evidence>
<name>A0ABR9LZV7_9ACTN</name>
<keyword evidence="1" id="KW-0560">Oxidoreductase</keyword>
<comment type="caution">
    <text evidence="5">The sequence shown here is derived from an EMBL/GenBank/DDBJ whole genome shotgun (WGS) entry which is preliminary data.</text>
</comment>